<dbReference type="OrthoDB" id="9804774at2"/>
<evidence type="ECO:0000256" key="2">
    <source>
        <dbReference type="ARBA" id="ARBA00023002"/>
    </source>
</evidence>
<organism evidence="4 5">
    <name type="scientific">Hyphomonas adhaerens MHS-3</name>
    <dbReference type="NCBI Taxonomy" id="1280949"/>
    <lineage>
        <taxon>Bacteria</taxon>
        <taxon>Pseudomonadati</taxon>
        <taxon>Pseudomonadota</taxon>
        <taxon>Alphaproteobacteria</taxon>
        <taxon>Hyphomonadales</taxon>
        <taxon>Hyphomonadaceae</taxon>
        <taxon>Hyphomonas</taxon>
    </lineage>
</organism>
<dbReference type="PRINTS" id="PR00081">
    <property type="entry name" value="GDHRDH"/>
</dbReference>
<gene>
    <name evidence="4" type="ORF">HAD_10645</name>
</gene>
<proteinExistence type="inferred from homology"/>
<keyword evidence="3" id="KW-0520">NAD</keyword>
<dbReference type="STRING" id="1280949.HAD_10645"/>
<name>A0A069E7R0_9PROT</name>
<dbReference type="InterPro" id="IPR051122">
    <property type="entry name" value="SDR_DHRS6-like"/>
</dbReference>
<evidence type="ECO:0000256" key="3">
    <source>
        <dbReference type="ARBA" id="ARBA00023027"/>
    </source>
</evidence>
<dbReference type="RefSeq" id="WP_035570975.1">
    <property type="nucleotide sequence ID" value="NZ_ARYH01000001.1"/>
</dbReference>
<keyword evidence="5" id="KW-1185">Reference proteome</keyword>
<keyword evidence="2" id="KW-0560">Oxidoreductase</keyword>
<accession>A0A069E7R0</accession>
<dbReference type="Gene3D" id="3.40.50.720">
    <property type="entry name" value="NAD(P)-binding Rossmann-like Domain"/>
    <property type="match status" value="1"/>
</dbReference>
<sequence length="253" mass="27019">MDLELQGKRVLITGGSKGIGLATAEAFAREGANLILVSRTEKDLAAAQISLSSTYGNHVQIICTNLSEPGGIASLTEAAHDVDILVNNAGAIPPGSLLDTELETWRHAWNLKVFGYIELTRSLYPHLTAPGGVIINIIGSAGENPNKDYICGSTGNAALMMFTQAFAQQARTNGIRVVGVNPGPVLTDRFRMLLQAEAKRRYTDPSRWEELMQDLPFGRAAAPAEVADAIAFLASRRSAYTTGTIVTIDGGHQ</sequence>
<reference evidence="4 5" key="1">
    <citation type="journal article" date="2014" name="Antonie Van Leeuwenhoek">
        <title>Hyphomonas beringensis sp. nov. and Hyphomonas chukchiensis sp. nov., isolated from surface seawater of the Bering Sea and Chukchi Sea.</title>
        <authorList>
            <person name="Li C."/>
            <person name="Lai Q."/>
            <person name="Li G."/>
            <person name="Dong C."/>
            <person name="Wang J."/>
            <person name="Liao Y."/>
            <person name="Shao Z."/>
        </authorList>
    </citation>
    <scope>NUCLEOTIDE SEQUENCE [LARGE SCALE GENOMIC DNA]</scope>
    <source>
        <strain evidence="4 5">MHS-3</strain>
    </source>
</reference>
<dbReference type="GO" id="GO:0016491">
    <property type="term" value="F:oxidoreductase activity"/>
    <property type="evidence" value="ECO:0007669"/>
    <property type="project" value="UniProtKB-KW"/>
</dbReference>
<dbReference type="InterPro" id="IPR002347">
    <property type="entry name" value="SDR_fam"/>
</dbReference>
<dbReference type="EMBL" id="ARYH01000001">
    <property type="protein sequence ID" value="KCZ86138.1"/>
    <property type="molecule type" value="Genomic_DNA"/>
</dbReference>
<comment type="caution">
    <text evidence="4">The sequence shown here is derived from an EMBL/GenBank/DDBJ whole genome shotgun (WGS) entry which is preliminary data.</text>
</comment>
<evidence type="ECO:0000256" key="1">
    <source>
        <dbReference type="ARBA" id="ARBA00006484"/>
    </source>
</evidence>
<evidence type="ECO:0000313" key="5">
    <source>
        <dbReference type="Proteomes" id="UP000027446"/>
    </source>
</evidence>
<dbReference type="PATRIC" id="fig|1280949.3.peg.2178"/>
<dbReference type="SUPFAM" id="SSF51735">
    <property type="entry name" value="NAD(P)-binding Rossmann-fold domains"/>
    <property type="match status" value="1"/>
</dbReference>
<dbReference type="PANTHER" id="PTHR43477">
    <property type="entry name" value="DIHYDROANTICAPSIN 7-DEHYDROGENASE"/>
    <property type="match status" value="1"/>
</dbReference>
<protein>
    <submittedName>
        <fullName evidence="4">Short chain dehydrogenase</fullName>
    </submittedName>
</protein>
<dbReference type="Proteomes" id="UP000027446">
    <property type="component" value="Unassembled WGS sequence"/>
</dbReference>
<dbReference type="NCBIfam" id="NF004779">
    <property type="entry name" value="PRK06125.1"/>
    <property type="match status" value="1"/>
</dbReference>
<dbReference type="AlphaFoldDB" id="A0A069E7R0"/>
<comment type="similarity">
    <text evidence="1">Belongs to the short-chain dehydrogenases/reductases (SDR) family.</text>
</comment>
<dbReference type="PANTHER" id="PTHR43477:SF4">
    <property type="entry name" value="DEHYDROGENASE_REDUCTASE SDR FAMILY MEMBER 6"/>
    <property type="match status" value="1"/>
</dbReference>
<dbReference type="eggNOG" id="COG0300">
    <property type="taxonomic scope" value="Bacteria"/>
</dbReference>
<dbReference type="Pfam" id="PF13561">
    <property type="entry name" value="adh_short_C2"/>
    <property type="match status" value="1"/>
</dbReference>
<dbReference type="InterPro" id="IPR036291">
    <property type="entry name" value="NAD(P)-bd_dom_sf"/>
</dbReference>
<evidence type="ECO:0000313" key="4">
    <source>
        <dbReference type="EMBL" id="KCZ86138.1"/>
    </source>
</evidence>